<dbReference type="OrthoDB" id="2380288at2759"/>
<dbReference type="AlphaFoldDB" id="A0A397JP04"/>
<dbReference type="Proteomes" id="UP000266861">
    <property type="component" value="Unassembled WGS sequence"/>
</dbReference>
<keyword evidence="2" id="KW-1185">Reference proteome</keyword>
<protein>
    <submittedName>
        <fullName evidence="1">Uncharacterized protein</fullName>
    </submittedName>
</protein>
<accession>A0A397JP04</accession>
<comment type="caution">
    <text evidence="1">The sequence shown here is derived from an EMBL/GenBank/DDBJ whole genome shotgun (WGS) entry which is preliminary data.</text>
</comment>
<proteinExistence type="predicted"/>
<organism evidence="1 2">
    <name type="scientific">Diversispora epigaea</name>
    <dbReference type="NCBI Taxonomy" id="1348612"/>
    <lineage>
        <taxon>Eukaryota</taxon>
        <taxon>Fungi</taxon>
        <taxon>Fungi incertae sedis</taxon>
        <taxon>Mucoromycota</taxon>
        <taxon>Glomeromycotina</taxon>
        <taxon>Glomeromycetes</taxon>
        <taxon>Diversisporales</taxon>
        <taxon>Diversisporaceae</taxon>
        <taxon>Diversispora</taxon>
    </lineage>
</organism>
<sequence>MFKSCGCSNVTPFEKDVSDIEFWSRAIDPSGDKETLLNFYNSTVALKNNKRGIDGKIRILTIIADKFCYKDLREKLQVGSTSINSARKHARLNGPGASPISKPQQTVHQFSEIKNSNNLFWENFRVALKNNKRGIDGKIRILTIIADKFCYKDLREKLQVGSTSINSARKHARLNGPGASPISKPQQTVHRMSEIKEKEFELFFQDKSNVSMSSYKVDTKTNLPILYLQDQKQALWYKFEELYPNGMKKTSFMARLTNCNHIKYREDLDGLCLICNDYGFEAFQNLMAIARNTFYDKKILDNIINRIEKLRMHMKRNFERELVINKDGTLSHDECINHCLLYAFGECNQYHISRYQIKEQLKYFLSHQARKIFLNAQFKSSLAQLDEDGALLIADYKMRVLPKSARETKEQFFGKRGWTLHTILIFTKKENEIRLDVNAYDHWSTDTKQDAWFTASCFEAVFGSIEKKPKWIRIISDNGPHYHNSELMSIIAHWYDWYQIHVRSWLFLEPGEAKTTIDSHHASITHAIKHYIRIGCDIKEGQDIVEAGKNIAGAHFANIEPNRFEQETNNDSGKKKPKVKTIPGISKYFYWEWPINMPLEGYIQARPLPHIGSWTQFSPAMISKLCNDSIEQPQPTVSINTDAFQKWTMPMPQLNVDINMEDIIDHGNQMNDKDTEDAIDHDD</sequence>
<dbReference type="EMBL" id="PQFF01000045">
    <property type="protein sequence ID" value="RHZ86633.1"/>
    <property type="molecule type" value="Genomic_DNA"/>
</dbReference>
<evidence type="ECO:0000313" key="2">
    <source>
        <dbReference type="Proteomes" id="UP000266861"/>
    </source>
</evidence>
<reference evidence="1 2" key="1">
    <citation type="submission" date="2018-08" db="EMBL/GenBank/DDBJ databases">
        <title>Genome and evolution of the arbuscular mycorrhizal fungus Diversispora epigaea (formerly Glomus versiforme) and its bacterial endosymbionts.</title>
        <authorList>
            <person name="Sun X."/>
            <person name="Fei Z."/>
            <person name="Harrison M."/>
        </authorList>
    </citation>
    <scope>NUCLEOTIDE SEQUENCE [LARGE SCALE GENOMIC DNA]</scope>
    <source>
        <strain evidence="1 2">IT104</strain>
    </source>
</reference>
<name>A0A397JP04_9GLOM</name>
<evidence type="ECO:0000313" key="1">
    <source>
        <dbReference type="EMBL" id="RHZ86633.1"/>
    </source>
</evidence>
<gene>
    <name evidence="1" type="ORF">Glove_48g124</name>
</gene>